<evidence type="ECO:0000313" key="1">
    <source>
        <dbReference type="EMBL" id="KAJ4452344.1"/>
    </source>
</evidence>
<protein>
    <submittedName>
        <fullName evidence="1">Uncharacterized protein</fullName>
    </submittedName>
</protein>
<proteinExistence type="predicted"/>
<name>A0ABQ8U4U7_PERAM</name>
<sequence>MSTTKARCCADQRSILTEMVKTCGQGMASEDNDFKAKAARQGGKIAEACAATKHMPGRQYSLATGKYLSKSTRAGIVDNATGKWLVRLDNPHKKLNTPHININDKLTGVRDPHIPIPAGVVKAGEGATKVLNAVGKVALVAAVAVDTYRICNAIDEDCKKTKKKRPGKRTIKTGASVAGGWGGGFVGAVAGNFAGARIGGLIGSLFGGVGALPGAAIGAFVGSVVGGFQGSTGGSAMGEALVEEYCSDDEEDDDGDYDDAKVVARK</sequence>
<comment type="caution">
    <text evidence="1">The sequence shown here is derived from an EMBL/GenBank/DDBJ whole genome shotgun (WGS) entry which is preliminary data.</text>
</comment>
<dbReference type="PANTHER" id="PTHR21525:SF9">
    <property type="entry name" value="CHANNEL_COLICIN DOMAIN-CONTAINING PROTEIN"/>
    <property type="match status" value="1"/>
</dbReference>
<dbReference type="Proteomes" id="UP001148838">
    <property type="component" value="Unassembled WGS sequence"/>
</dbReference>
<organism evidence="1 2">
    <name type="scientific">Periplaneta americana</name>
    <name type="common">American cockroach</name>
    <name type="synonym">Blatta americana</name>
    <dbReference type="NCBI Taxonomy" id="6978"/>
    <lineage>
        <taxon>Eukaryota</taxon>
        <taxon>Metazoa</taxon>
        <taxon>Ecdysozoa</taxon>
        <taxon>Arthropoda</taxon>
        <taxon>Hexapoda</taxon>
        <taxon>Insecta</taxon>
        <taxon>Pterygota</taxon>
        <taxon>Neoptera</taxon>
        <taxon>Polyneoptera</taxon>
        <taxon>Dictyoptera</taxon>
        <taxon>Blattodea</taxon>
        <taxon>Blattoidea</taxon>
        <taxon>Blattidae</taxon>
        <taxon>Blattinae</taxon>
        <taxon>Periplaneta</taxon>
    </lineage>
</organism>
<dbReference type="PANTHER" id="PTHR21525">
    <property type="entry name" value="MOTILE SPERM PROTEIN"/>
    <property type="match status" value="1"/>
</dbReference>
<accession>A0ABQ8U4U7</accession>
<reference evidence="1 2" key="1">
    <citation type="journal article" date="2022" name="Allergy">
        <title>Genome assembly and annotation of Periplaneta americana reveal a comprehensive cockroach allergen profile.</title>
        <authorList>
            <person name="Wang L."/>
            <person name="Xiong Q."/>
            <person name="Saelim N."/>
            <person name="Wang L."/>
            <person name="Nong W."/>
            <person name="Wan A.T."/>
            <person name="Shi M."/>
            <person name="Liu X."/>
            <person name="Cao Q."/>
            <person name="Hui J.H.L."/>
            <person name="Sookrung N."/>
            <person name="Leung T.F."/>
            <person name="Tungtrongchitr A."/>
            <person name="Tsui S.K.W."/>
        </authorList>
    </citation>
    <scope>NUCLEOTIDE SEQUENCE [LARGE SCALE GENOMIC DNA]</scope>
    <source>
        <strain evidence="1">PWHHKU_190912</strain>
    </source>
</reference>
<keyword evidence="2" id="KW-1185">Reference proteome</keyword>
<gene>
    <name evidence="1" type="ORF">ANN_03869</name>
</gene>
<evidence type="ECO:0000313" key="2">
    <source>
        <dbReference type="Proteomes" id="UP001148838"/>
    </source>
</evidence>
<dbReference type="EMBL" id="JAJSOF020000001">
    <property type="protein sequence ID" value="KAJ4452344.1"/>
    <property type="molecule type" value="Genomic_DNA"/>
</dbReference>